<evidence type="ECO:0000259" key="6">
    <source>
        <dbReference type="Pfam" id="PF01648"/>
    </source>
</evidence>
<dbReference type="InterPro" id="IPR050559">
    <property type="entry name" value="P-Pant_transferase_sf"/>
</dbReference>
<dbReference type="RefSeq" id="WP_022113236.1">
    <property type="nucleotide sequence ID" value="NZ_CABIYH010000004.1"/>
</dbReference>
<dbReference type="AlphaFoldDB" id="A0A173RY69"/>
<comment type="similarity">
    <text evidence="2">Belongs to the P-Pant transferase superfamily. Gsp/Sfp/HetI/AcpT family.</text>
</comment>
<dbReference type="NCBIfam" id="TIGR00556">
    <property type="entry name" value="pantethn_trn"/>
    <property type="match status" value="1"/>
</dbReference>
<dbReference type="GO" id="GO:0005829">
    <property type="term" value="C:cytosol"/>
    <property type="evidence" value="ECO:0007669"/>
    <property type="project" value="TreeGrafter"/>
</dbReference>
<dbReference type="PANTHER" id="PTHR12215">
    <property type="entry name" value="PHOSPHOPANTETHEINE TRANSFERASE"/>
    <property type="match status" value="1"/>
</dbReference>
<comment type="cofactor">
    <cofactor evidence="1">
        <name>Mg(2+)</name>
        <dbReference type="ChEBI" id="CHEBI:18420"/>
    </cofactor>
</comment>
<keyword evidence="5" id="KW-0460">Magnesium</keyword>
<evidence type="ECO:0000259" key="7">
    <source>
        <dbReference type="Pfam" id="PF22624"/>
    </source>
</evidence>
<gene>
    <name evidence="8" type="primary">psf-1</name>
    <name evidence="8" type="ORF">ERS852572_00661</name>
</gene>
<evidence type="ECO:0000256" key="4">
    <source>
        <dbReference type="ARBA" id="ARBA00022723"/>
    </source>
</evidence>
<dbReference type="InterPro" id="IPR055066">
    <property type="entry name" value="AASDHPPT_N"/>
</dbReference>
<dbReference type="Gene3D" id="3.90.470.20">
    <property type="entry name" value="4'-phosphopantetheinyl transferase domain"/>
    <property type="match status" value="2"/>
</dbReference>
<evidence type="ECO:0000313" key="9">
    <source>
        <dbReference type="Proteomes" id="UP000095350"/>
    </source>
</evidence>
<organism evidence="8 9">
    <name type="scientific">Roseburia intestinalis</name>
    <dbReference type="NCBI Taxonomy" id="166486"/>
    <lineage>
        <taxon>Bacteria</taxon>
        <taxon>Bacillati</taxon>
        <taxon>Bacillota</taxon>
        <taxon>Clostridia</taxon>
        <taxon>Lachnospirales</taxon>
        <taxon>Lachnospiraceae</taxon>
        <taxon>Roseburia</taxon>
    </lineage>
</organism>
<dbReference type="Pfam" id="PF22624">
    <property type="entry name" value="AASDHPPT_N"/>
    <property type="match status" value="1"/>
</dbReference>
<dbReference type="InterPro" id="IPR008278">
    <property type="entry name" value="4-PPantetheinyl_Trfase_dom"/>
</dbReference>
<dbReference type="Proteomes" id="UP000095350">
    <property type="component" value="Unassembled WGS sequence"/>
</dbReference>
<evidence type="ECO:0000256" key="3">
    <source>
        <dbReference type="ARBA" id="ARBA00022679"/>
    </source>
</evidence>
<protein>
    <submittedName>
        <fullName evidence="8">4'-phosphopantetheinyl transferase psf-1</fullName>
        <ecNumber evidence="8">2.7.8.-</ecNumber>
    </submittedName>
</protein>
<dbReference type="GO" id="GO:0019878">
    <property type="term" value="P:lysine biosynthetic process via aminoadipic acid"/>
    <property type="evidence" value="ECO:0007669"/>
    <property type="project" value="TreeGrafter"/>
</dbReference>
<dbReference type="Pfam" id="PF01648">
    <property type="entry name" value="ACPS"/>
    <property type="match status" value="1"/>
</dbReference>
<dbReference type="InterPro" id="IPR037143">
    <property type="entry name" value="4-PPantetheinyl_Trfase_dom_sf"/>
</dbReference>
<keyword evidence="3 8" id="KW-0808">Transferase</keyword>
<feature type="domain" description="4'-phosphopantetheinyl transferase N-terminal" evidence="7">
    <location>
        <begin position="16"/>
        <end position="100"/>
    </location>
</feature>
<dbReference type="GO" id="GO:0008897">
    <property type="term" value="F:holo-[acyl-carrier-protein] synthase activity"/>
    <property type="evidence" value="ECO:0007669"/>
    <property type="project" value="InterPro"/>
</dbReference>
<feature type="domain" description="4'-phosphopantetheinyl transferase" evidence="6">
    <location>
        <begin position="108"/>
        <end position="206"/>
    </location>
</feature>
<dbReference type="EMBL" id="CYXZ01000004">
    <property type="protein sequence ID" value="CUM82565.1"/>
    <property type="molecule type" value="Genomic_DNA"/>
</dbReference>
<dbReference type="EC" id="2.7.8.-" evidence="8"/>
<keyword evidence="4" id="KW-0479">Metal-binding</keyword>
<dbReference type="PaxDb" id="166486-ERS852572_00661"/>
<sequence>MKIYMTDIVPFGDEKIFAQMLPFITEDRKNKIMQLKKKEDRCRSLAAGLLLEYALREYGISLLPGKMQQMYLRFGEKGKPVLNGKTGIHFNLSHSGRYVAGVFSDEEVGIDVEQIRKGQMKVAERFFCPEEYLALQKGKMKKADCYFTELWTRKESYIKAVGKGMALDLASFCVLQDQVKFLKAGQTGEWYLQSYDPASGYILSVCAKKCTKCEIQWISKEMFTQKFI</sequence>
<proteinExistence type="inferred from homology"/>
<dbReference type="STRING" id="166486.ERS852572_00661"/>
<reference evidence="8 9" key="1">
    <citation type="submission" date="2015-09" db="EMBL/GenBank/DDBJ databases">
        <authorList>
            <consortium name="Pathogen Informatics"/>
        </authorList>
    </citation>
    <scope>NUCLEOTIDE SEQUENCE [LARGE SCALE GENOMIC DNA]</scope>
    <source>
        <strain evidence="8 9">2789STDY5834960</strain>
    </source>
</reference>
<evidence type="ECO:0000256" key="5">
    <source>
        <dbReference type="ARBA" id="ARBA00022842"/>
    </source>
</evidence>
<dbReference type="SUPFAM" id="SSF56214">
    <property type="entry name" value="4'-phosphopantetheinyl transferase"/>
    <property type="match status" value="2"/>
</dbReference>
<dbReference type="PANTHER" id="PTHR12215:SF10">
    <property type="entry name" value="L-AMINOADIPATE-SEMIALDEHYDE DEHYDROGENASE-PHOSPHOPANTETHEINYL TRANSFERASE"/>
    <property type="match status" value="1"/>
</dbReference>
<dbReference type="GO" id="GO:0006633">
    <property type="term" value="P:fatty acid biosynthetic process"/>
    <property type="evidence" value="ECO:0007669"/>
    <property type="project" value="InterPro"/>
</dbReference>
<evidence type="ECO:0000313" key="8">
    <source>
        <dbReference type="EMBL" id="CUM82565.1"/>
    </source>
</evidence>
<evidence type="ECO:0000256" key="2">
    <source>
        <dbReference type="ARBA" id="ARBA00010990"/>
    </source>
</evidence>
<dbReference type="InterPro" id="IPR004568">
    <property type="entry name" value="Ppantetheine-prot_Trfase_dom"/>
</dbReference>
<accession>A0A173RY69</accession>
<dbReference type="GO" id="GO:0000287">
    <property type="term" value="F:magnesium ion binding"/>
    <property type="evidence" value="ECO:0007669"/>
    <property type="project" value="InterPro"/>
</dbReference>
<evidence type="ECO:0000256" key="1">
    <source>
        <dbReference type="ARBA" id="ARBA00001946"/>
    </source>
</evidence>
<name>A0A173RY69_9FIRM</name>